<comment type="caution">
    <text evidence="2">The sequence shown here is derived from an EMBL/GenBank/DDBJ whole genome shotgun (WGS) entry which is preliminary data.</text>
</comment>
<dbReference type="Gene3D" id="3.40.30.10">
    <property type="entry name" value="Glutaredoxin"/>
    <property type="match status" value="1"/>
</dbReference>
<dbReference type="EMBL" id="JADOES010000009">
    <property type="protein sequence ID" value="MBT9315096.1"/>
    <property type="molecule type" value="Genomic_DNA"/>
</dbReference>
<dbReference type="InterPro" id="IPR036249">
    <property type="entry name" value="Thioredoxin-like_sf"/>
</dbReference>
<dbReference type="InterPro" id="IPR004045">
    <property type="entry name" value="Glutathione_S-Trfase_N"/>
</dbReference>
<protein>
    <submittedName>
        <fullName evidence="2">Glutathione S-transferase</fullName>
    </submittedName>
</protein>
<dbReference type="GO" id="GO:0016034">
    <property type="term" value="F:maleylacetoacetate isomerase activity"/>
    <property type="evidence" value="ECO:0007669"/>
    <property type="project" value="TreeGrafter"/>
</dbReference>
<proteinExistence type="predicted"/>
<dbReference type="GO" id="GO:0006749">
    <property type="term" value="P:glutathione metabolic process"/>
    <property type="evidence" value="ECO:0007669"/>
    <property type="project" value="TreeGrafter"/>
</dbReference>
<dbReference type="AlphaFoldDB" id="A0A947DFS0"/>
<evidence type="ECO:0000313" key="2">
    <source>
        <dbReference type="EMBL" id="MBT9315096.1"/>
    </source>
</evidence>
<reference evidence="2" key="2">
    <citation type="journal article" date="2021" name="Mar. Drugs">
        <title>Genome Reduction and Secondary Metabolism of the Marine Sponge-Associated Cyanobacterium Leptothoe.</title>
        <authorList>
            <person name="Konstantinou D."/>
            <person name="Popin R.V."/>
            <person name="Fewer D.P."/>
            <person name="Sivonen K."/>
            <person name="Gkelis S."/>
        </authorList>
    </citation>
    <scope>NUCLEOTIDE SEQUENCE</scope>
    <source>
        <strain evidence="2">TAU-MAC 1115</strain>
    </source>
</reference>
<dbReference type="SUPFAM" id="SSF52833">
    <property type="entry name" value="Thioredoxin-like"/>
    <property type="match status" value="1"/>
</dbReference>
<organism evidence="2 3">
    <name type="scientific">Leptothoe spongobia TAU-MAC 1115</name>
    <dbReference type="NCBI Taxonomy" id="1967444"/>
    <lineage>
        <taxon>Bacteria</taxon>
        <taxon>Bacillati</taxon>
        <taxon>Cyanobacteriota</taxon>
        <taxon>Cyanophyceae</taxon>
        <taxon>Nodosilineales</taxon>
        <taxon>Cymatolegaceae</taxon>
        <taxon>Leptothoe</taxon>
        <taxon>Leptothoe spongobia</taxon>
    </lineage>
</organism>
<dbReference type="CDD" id="cd03205">
    <property type="entry name" value="GST_C_6"/>
    <property type="match status" value="1"/>
</dbReference>
<name>A0A947DFS0_9CYAN</name>
<evidence type="ECO:0000259" key="1">
    <source>
        <dbReference type="PROSITE" id="PS50404"/>
    </source>
</evidence>
<dbReference type="Pfam" id="PF13417">
    <property type="entry name" value="GST_N_3"/>
    <property type="match status" value="1"/>
</dbReference>
<dbReference type="RefSeq" id="WP_215608163.1">
    <property type="nucleotide sequence ID" value="NZ_JADOES010000009.1"/>
</dbReference>
<dbReference type="PANTHER" id="PTHR42673">
    <property type="entry name" value="MALEYLACETOACETATE ISOMERASE"/>
    <property type="match status" value="1"/>
</dbReference>
<dbReference type="Gene3D" id="1.20.1050.10">
    <property type="match status" value="1"/>
</dbReference>
<feature type="domain" description="GST N-terminal" evidence="1">
    <location>
        <begin position="1"/>
        <end position="78"/>
    </location>
</feature>
<dbReference type="PANTHER" id="PTHR42673:SF21">
    <property type="entry name" value="GLUTATHIONE S-TRANSFERASE YFCF"/>
    <property type="match status" value="1"/>
</dbReference>
<sequence>MQLIGMLDSPYVRRVAISLKRLGMTFEHRSLSVFRDFEEFSQVNPIVKAPTLVTDDGTILMDSTLILQYIEGISATSLMPETSHPQTLRLIGLALMACDKTVQIVYERTLRPQGKQHQPWLERVTTQLHAAYEQLEKNAHNFTCDPLMQTDITTAVAWRFTQLYTADVITPETYPRLAAFSAQAEALPDFISTPID</sequence>
<dbReference type="Proteomes" id="UP000717364">
    <property type="component" value="Unassembled WGS sequence"/>
</dbReference>
<gene>
    <name evidence="2" type="ORF">IXB50_06630</name>
</gene>
<reference evidence="2" key="1">
    <citation type="submission" date="2020-11" db="EMBL/GenBank/DDBJ databases">
        <authorList>
            <person name="Konstantinou D."/>
            <person name="Gkelis S."/>
            <person name="Popin R."/>
            <person name="Fewer D."/>
            <person name="Sivonen K."/>
        </authorList>
    </citation>
    <scope>NUCLEOTIDE SEQUENCE</scope>
    <source>
        <strain evidence="2">TAU-MAC 1115</strain>
    </source>
</reference>
<evidence type="ECO:0000313" key="3">
    <source>
        <dbReference type="Proteomes" id="UP000717364"/>
    </source>
</evidence>
<accession>A0A947DFS0</accession>
<dbReference type="GO" id="GO:0004364">
    <property type="term" value="F:glutathione transferase activity"/>
    <property type="evidence" value="ECO:0007669"/>
    <property type="project" value="TreeGrafter"/>
</dbReference>
<dbReference type="PROSITE" id="PS50404">
    <property type="entry name" value="GST_NTER"/>
    <property type="match status" value="1"/>
</dbReference>
<dbReference type="GO" id="GO:0006559">
    <property type="term" value="P:L-phenylalanine catabolic process"/>
    <property type="evidence" value="ECO:0007669"/>
    <property type="project" value="TreeGrafter"/>
</dbReference>
<keyword evidence="3" id="KW-1185">Reference proteome</keyword>